<gene>
    <name evidence="2" type="ORF">PEPMIC_01658</name>
</gene>
<keyword evidence="1" id="KW-1133">Transmembrane helix</keyword>
<name>A8SNF8_9FIRM</name>
<evidence type="ECO:0000313" key="2">
    <source>
        <dbReference type="EMBL" id="EDP23852.1"/>
    </source>
</evidence>
<dbReference type="HOGENOM" id="CLU_3064427_0_0_9"/>
<reference evidence="2 3" key="1">
    <citation type="submission" date="2007-09" db="EMBL/GenBank/DDBJ databases">
        <title>Draft genome sequence of Peptostreptococcus micros (ATCC 33270).</title>
        <authorList>
            <person name="Sudarsanam P."/>
            <person name="Ley R."/>
            <person name="Guruge J."/>
            <person name="Turnbaugh P.J."/>
            <person name="Mahowald M."/>
            <person name="Liep D."/>
            <person name="Gordon J."/>
        </authorList>
    </citation>
    <scope>NUCLEOTIDE SEQUENCE [LARGE SCALE GENOMIC DNA]</scope>
    <source>
        <strain evidence="2 3">ATCC 33270</strain>
    </source>
</reference>
<feature type="transmembrane region" description="Helical" evidence="1">
    <location>
        <begin position="20"/>
        <end position="45"/>
    </location>
</feature>
<evidence type="ECO:0000256" key="1">
    <source>
        <dbReference type="SAM" id="Phobius"/>
    </source>
</evidence>
<dbReference type="AlphaFoldDB" id="A8SNF8"/>
<protein>
    <submittedName>
        <fullName evidence="2">Uncharacterized protein</fullName>
    </submittedName>
</protein>
<keyword evidence="1" id="KW-0472">Membrane</keyword>
<reference evidence="2 3" key="2">
    <citation type="submission" date="2007-09" db="EMBL/GenBank/DDBJ databases">
        <authorList>
            <person name="Fulton L."/>
            <person name="Clifton S."/>
            <person name="Fulton B."/>
            <person name="Xu J."/>
            <person name="Minx P."/>
            <person name="Pepin K.H."/>
            <person name="Johnson M."/>
            <person name="Thiruvilangam P."/>
            <person name="Bhonagiri V."/>
            <person name="Nash W.E."/>
            <person name="Mardis E.R."/>
            <person name="Wilson R.K."/>
        </authorList>
    </citation>
    <scope>NUCLEOTIDE SEQUENCE [LARGE SCALE GENOMIC DNA]</scope>
    <source>
        <strain evidence="2 3">ATCC 33270</strain>
    </source>
</reference>
<dbReference type="EMBL" id="ABEE02000017">
    <property type="protein sequence ID" value="EDP23852.1"/>
    <property type="molecule type" value="Genomic_DNA"/>
</dbReference>
<proteinExistence type="predicted"/>
<accession>A8SNF8</accession>
<comment type="caution">
    <text evidence="2">The sequence shown here is derived from an EMBL/GenBank/DDBJ whole genome shotgun (WGS) entry which is preliminary data.</text>
</comment>
<dbReference type="Proteomes" id="UP000003162">
    <property type="component" value="Unassembled WGS sequence"/>
</dbReference>
<evidence type="ECO:0000313" key="3">
    <source>
        <dbReference type="Proteomes" id="UP000003162"/>
    </source>
</evidence>
<sequence length="53" mass="6560">MVDKFLDYCYYYLVEIVIKFKISILNLIIIRVVLFTDTINFYFVIQNLRRTFK</sequence>
<keyword evidence="1" id="KW-0812">Transmembrane</keyword>
<organism evidence="2 3">
    <name type="scientific">Parvimonas micra ATCC 33270</name>
    <dbReference type="NCBI Taxonomy" id="411465"/>
    <lineage>
        <taxon>Bacteria</taxon>
        <taxon>Bacillati</taxon>
        <taxon>Bacillota</taxon>
        <taxon>Tissierellia</taxon>
        <taxon>Tissierellales</taxon>
        <taxon>Peptoniphilaceae</taxon>
        <taxon>Parvimonas</taxon>
    </lineage>
</organism>